<gene>
    <name evidence="2" type="ORF">CCR75_002853</name>
</gene>
<proteinExistence type="predicted"/>
<name>A0A976FM84_BRELC</name>
<evidence type="ECO:0000256" key="1">
    <source>
        <dbReference type="SAM" id="Phobius"/>
    </source>
</evidence>
<reference evidence="2 3" key="1">
    <citation type="journal article" date="2021" name="Genome Biol.">
        <title>AFLAP: assembly-free linkage analysis pipeline using k-mers from genome sequencing data.</title>
        <authorList>
            <person name="Fletcher K."/>
            <person name="Zhang L."/>
            <person name="Gil J."/>
            <person name="Han R."/>
            <person name="Cavanaugh K."/>
            <person name="Michelmore R."/>
        </authorList>
    </citation>
    <scope>NUCLEOTIDE SEQUENCE [LARGE SCALE GENOMIC DNA]</scope>
    <source>
        <strain evidence="2 3">SF5</strain>
    </source>
</reference>
<dbReference type="GeneID" id="94346621"/>
<dbReference type="RefSeq" id="XP_067818916.1">
    <property type="nucleotide sequence ID" value="XM_067960950.1"/>
</dbReference>
<dbReference type="EMBL" id="SHOA02000002">
    <property type="protein sequence ID" value="TDH69417.1"/>
    <property type="molecule type" value="Genomic_DNA"/>
</dbReference>
<dbReference type="SUPFAM" id="SSF46565">
    <property type="entry name" value="Chaperone J-domain"/>
    <property type="match status" value="1"/>
</dbReference>
<evidence type="ECO:0000313" key="3">
    <source>
        <dbReference type="Proteomes" id="UP000294530"/>
    </source>
</evidence>
<feature type="transmembrane region" description="Helical" evidence="1">
    <location>
        <begin position="142"/>
        <end position="160"/>
    </location>
</feature>
<dbReference type="OrthoDB" id="72245at2759"/>
<feature type="transmembrane region" description="Helical" evidence="1">
    <location>
        <begin position="208"/>
        <end position="230"/>
    </location>
</feature>
<sequence length="277" mass="32400">MELFRLYPDALRDTHAAAYALLVMAPLSSIVSHILIYFGRKTPTILVYIVSLAVPALALSVPMWYWPRERNVYELLSMSRMESNYNWSQKYAFYRKLYQEGSISPEAWREIDMAYDKIYNAQSRYVYDFWGPDHNEMSLTEMIVHVGLFYVLWIAIIYTVTTPKAAQAASKLSYVALVMMLAIEVTILLNQFDPVIMEVSPYTTPHESVLWCHRFFPIIVFAVVLIKRVFYLDLDKQHQRVLIHMLEKNIETMEELQNLTPLLVPKRKNTRGNKITT</sequence>
<feature type="transmembrane region" description="Helical" evidence="1">
    <location>
        <begin position="172"/>
        <end position="192"/>
    </location>
</feature>
<feature type="transmembrane region" description="Helical" evidence="1">
    <location>
        <begin position="45"/>
        <end position="66"/>
    </location>
</feature>
<keyword evidence="1" id="KW-0812">Transmembrane</keyword>
<evidence type="ECO:0008006" key="4">
    <source>
        <dbReference type="Google" id="ProtNLM"/>
    </source>
</evidence>
<comment type="caution">
    <text evidence="2">The sequence shown here is derived from an EMBL/GenBank/DDBJ whole genome shotgun (WGS) entry which is preliminary data.</text>
</comment>
<dbReference type="KEGG" id="blac:94346621"/>
<dbReference type="InterPro" id="IPR036869">
    <property type="entry name" value="J_dom_sf"/>
</dbReference>
<keyword evidence="3" id="KW-1185">Reference proteome</keyword>
<feature type="transmembrane region" description="Helical" evidence="1">
    <location>
        <begin position="16"/>
        <end position="38"/>
    </location>
</feature>
<keyword evidence="1" id="KW-1133">Transmembrane helix</keyword>
<evidence type="ECO:0000313" key="2">
    <source>
        <dbReference type="EMBL" id="TDH69417.1"/>
    </source>
</evidence>
<accession>A0A976FM84</accession>
<organism evidence="2 3">
    <name type="scientific">Bremia lactucae</name>
    <name type="common">Lettuce downy mildew</name>
    <dbReference type="NCBI Taxonomy" id="4779"/>
    <lineage>
        <taxon>Eukaryota</taxon>
        <taxon>Sar</taxon>
        <taxon>Stramenopiles</taxon>
        <taxon>Oomycota</taxon>
        <taxon>Peronosporomycetes</taxon>
        <taxon>Peronosporales</taxon>
        <taxon>Peronosporaceae</taxon>
        <taxon>Bremia</taxon>
    </lineage>
</organism>
<dbReference type="AlphaFoldDB" id="A0A976FM84"/>
<protein>
    <recommendedName>
        <fullName evidence="4">J domain-containing protein</fullName>
    </recommendedName>
</protein>
<keyword evidence="1" id="KW-0472">Membrane</keyword>
<dbReference type="Proteomes" id="UP000294530">
    <property type="component" value="Unassembled WGS sequence"/>
</dbReference>